<gene>
    <name evidence="2" type="ORF">ACIRA0001_0944</name>
</gene>
<keyword evidence="1" id="KW-0732">Signal</keyword>
<organism evidence="2 3">
    <name type="scientific">Acinetobacter radioresistens SK82</name>
    <dbReference type="NCBI Taxonomy" id="596318"/>
    <lineage>
        <taxon>Bacteria</taxon>
        <taxon>Pseudomonadati</taxon>
        <taxon>Pseudomonadota</taxon>
        <taxon>Gammaproteobacteria</taxon>
        <taxon>Moraxellales</taxon>
        <taxon>Moraxellaceae</taxon>
        <taxon>Acinetobacter</taxon>
    </lineage>
</organism>
<reference evidence="2 3" key="1">
    <citation type="submission" date="2009-07" db="EMBL/GenBank/DDBJ databases">
        <authorList>
            <person name="Madupu R."/>
            <person name="Durkin A.S."/>
            <person name="Torralba M."/>
            <person name="Methe B."/>
            <person name="Sutton G.G."/>
            <person name="Strausberg R.L."/>
            <person name="Nelson K.E."/>
        </authorList>
    </citation>
    <scope>NUCLEOTIDE SEQUENCE [LARGE SCALE GENOMIC DNA]</scope>
    <source>
        <strain evidence="2 3">SK82</strain>
    </source>
</reference>
<protein>
    <submittedName>
        <fullName evidence="2">Uncharacterized protein</fullName>
    </submittedName>
</protein>
<name>A0ABP2GN91_ACIRA</name>
<feature type="signal peptide" evidence="1">
    <location>
        <begin position="1"/>
        <end position="23"/>
    </location>
</feature>
<comment type="caution">
    <text evidence="2">The sequence shown here is derived from an EMBL/GenBank/DDBJ whole genome shotgun (WGS) entry which is preliminary data.</text>
</comment>
<feature type="chain" id="PRO_5046651299" evidence="1">
    <location>
        <begin position="24"/>
        <end position="189"/>
    </location>
</feature>
<dbReference type="EMBL" id="ACVR01000020">
    <property type="protein sequence ID" value="EET83244.1"/>
    <property type="molecule type" value="Genomic_DNA"/>
</dbReference>
<evidence type="ECO:0000313" key="2">
    <source>
        <dbReference type="EMBL" id="EET83244.1"/>
    </source>
</evidence>
<sequence>MMKKRAFAFSISLASIWMNSSFAELVSKTTASDSTLNMPLVYNMMATSTPHQTAESFTASTAETVSPMNSAKQTLNDNMHVMNGPNRTALDKLCQGKIMGEKITSNSYRLSGTCRLSFKPNNPRDWSRLEQHQFYNTSADPTSRLGIYSKYQQLCKDKKVGQSIYVVVNRQKIKGVCQAQFQPDLPQRN</sequence>
<keyword evidence="3" id="KW-1185">Reference proteome</keyword>
<evidence type="ECO:0000256" key="1">
    <source>
        <dbReference type="SAM" id="SignalP"/>
    </source>
</evidence>
<proteinExistence type="predicted"/>
<dbReference type="Proteomes" id="UP000018419">
    <property type="component" value="Unassembled WGS sequence"/>
</dbReference>
<accession>A0ABP2GN91</accession>
<evidence type="ECO:0000313" key="3">
    <source>
        <dbReference type="Proteomes" id="UP000018419"/>
    </source>
</evidence>